<dbReference type="AlphaFoldDB" id="A0A2R6C5C3"/>
<feature type="transmembrane region" description="Helical" evidence="1">
    <location>
        <begin position="21"/>
        <end position="41"/>
    </location>
</feature>
<feature type="transmembrane region" description="Helical" evidence="1">
    <location>
        <begin position="47"/>
        <end position="68"/>
    </location>
</feature>
<sequence length="101" mass="11220">MSNNIRDLEKDKASGRRTLEVILGDSLSPFLFYFTLFSAYGLSIMNFGIMGVRGLLLPLVSLPLALWFSLRLDQDGWKLGVEYSSAIYLVFGLLLITGVLA</sequence>
<comment type="caution">
    <text evidence="2">The sequence shown here is derived from an EMBL/GenBank/DDBJ whole genome shotgun (WGS) entry which is preliminary data.</text>
</comment>
<reference evidence="2 3" key="1">
    <citation type="submission" date="2017-04" db="EMBL/GenBank/DDBJ databases">
        <title>Novel microbial lineages endemic to geothermal iron-oxide mats fill important gaps in the evolutionary history of Archaea.</title>
        <authorList>
            <person name="Jay Z.J."/>
            <person name="Beam J.P."/>
            <person name="Dlakic M."/>
            <person name="Rusch D.B."/>
            <person name="Kozubal M.A."/>
            <person name="Inskeep W.P."/>
        </authorList>
    </citation>
    <scope>NUCLEOTIDE SEQUENCE [LARGE SCALE GENOMIC DNA]</scope>
    <source>
        <strain evidence="2">BE_D</strain>
    </source>
</reference>
<dbReference type="Proteomes" id="UP000242015">
    <property type="component" value="Unassembled WGS sequence"/>
</dbReference>
<protein>
    <submittedName>
        <fullName evidence="2">Uncharacterized protein</fullName>
    </submittedName>
</protein>
<evidence type="ECO:0000313" key="3">
    <source>
        <dbReference type="Proteomes" id="UP000242015"/>
    </source>
</evidence>
<keyword evidence="1" id="KW-1133">Transmembrane helix</keyword>
<name>A0A2R6C5C3_9ARCH</name>
<proteinExistence type="predicted"/>
<evidence type="ECO:0000313" key="2">
    <source>
        <dbReference type="EMBL" id="PSO06093.1"/>
    </source>
</evidence>
<dbReference type="EMBL" id="NEXF01000601">
    <property type="protein sequence ID" value="PSO06093.1"/>
    <property type="molecule type" value="Genomic_DNA"/>
</dbReference>
<keyword evidence="1" id="KW-0812">Transmembrane</keyword>
<organism evidence="2 3">
    <name type="scientific">Candidatus Marsarchaeota G2 archaeon BE_D</name>
    <dbReference type="NCBI Taxonomy" id="1978158"/>
    <lineage>
        <taxon>Archaea</taxon>
        <taxon>Candidatus Marsarchaeota</taxon>
        <taxon>Candidatus Marsarchaeota group 2</taxon>
    </lineage>
</organism>
<gene>
    <name evidence="2" type="ORF">B9Q04_17825</name>
</gene>
<keyword evidence="1" id="KW-0472">Membrane</keyword>
<feature type="transmembrane region" description="Helical" evidence="1">
    <location>
        <begin position="80"/>
        <end position="100"/>
    </location>
</feature>
<evidence type="ECO:0000256" key="1">
    <source>
        <dbReference type="SAM" id="Phobius"/>
    </source>
</evidence>
<accession>A0A2R6C5C3</accession>